<accession>A8P957</accession>
<dbReference type="GeneID" id="6016319"/>
<keyword evidence="2" id="KW-1185">Reference proteome</keyword>
<dbReference type="InParanoid" id="A8P957"/>
<sequence length="118" mass="12234">MSTPIAPTDSAPVKGTFVDVVAHNVSVDSVKSDVIHTICGDCSSLNEVAMPKEFYHVVAYGSGIGVFAHQAVADALVLGVPRASRVVYHSKAEAFDALEAALRTKAADVVLPKGQAGN</sequence>
<evidence type="ECO:0000313" key="1">
    <source>
        <dbReference type="EMBL" id="EAU82098.1"/>
    </source>
</evidence>
<comment type="caution">
    <text evidence="1">The sequence shown here is derived from an EMBL/GenBank/DDBJ whole genome shotgun (WGS) entry which is preliminary data.</text>
</comment>
<dbReference type="AlphaFoldDB" id="A8P957"/>
<dbReference type="VEuPathDB" id="FungiDB:CC1G_09557"/>
<dbReference type="EMBL" id="AACS02000011">
    <property type="protein sequence ID" value="EAU82098.1"/>
    <property type="molecule type" value="Genomic_DNA"/>
</dbReference>
<dbReference type="RefSeq" id="XP_001839702.1">
    <property type="nucleotide sequence ID" value="XM_001839650.1"/>
</dbReference>
<proteinExistence type="predicted"/>
<reference evidence="1 2" key="1">
    <citation type="journal article" date="2010" name="Proc. Natl. Acad. Sci. U.S.A.">
        <title>Insights into evolution of multicellular fungi from the assembled chromosomes of the mushroom Coprinopsis cinerea (Coprinus cinereus).</title>
        <authorList>
            <person name="Stajich J.E."/>
            <person name="Wilke S.K."/>
            <person name="Ahren D."/>
            <person name="Au C.H."/>
            <person name="Birren B.W."/>
            <person name="Borodovsky M."/>
            <person name="Burns C."/>
            <person name="Canback B."/>
            <person name="Casselton L.A."/>
            <person name="Cheng C.K."/>
            <person name="Deng J."/>
            <person name="Dietrich F.S."/>
            <person name="Fargo D.C."/>
            <person name="Farman M.L."/>
            <person name="Gathman A.C."/>
            <person name="Goldberg J."/>
            <person name="Guigo R."/>
            <person name="Hoegger P.J."/>
            <person name="Hooker J.B."/>
            <person name="Huggins A."/>
            <person name="James T.Y."/>
            <person name="Kamada T."/>
            <person name="Kilaru S."/>
            <person name="Kodira C."/>
            <person name="Kues U."/>
            <person name="Kupfer D."/>
            <person name="Kwan H.S."/>
            <person name="Lomsadze A."/>
            <person name="Li W."/>
            <person name="Lilly W.W."/>
            <person name="Ma L.J."/>
            <person name="Mackey A.J."/>
            <person name="Manning G."/>
            <person name="Martin F."/>
            <person name="Muraguchi H."/>
            <person name="Natvig D.O."/>
            <person name="Palmerini H."/>
            <person name="Ramesh M.A."/>
            <person name="Rehmeyer C.J."/>
            <person name="Roe B.A."/>
            <person name="Shenoy N."/>
            <person name="Stanke M."/>
            <person name="Ter-Hovhannisyan V."/>
            <person name="Tunlid A."/>
            <person name="Velagapudi R."/>
            <person name="Vision T.J."/>
            <person name="Zeng Q."/>
            <person name="Zolan M.E."/>
            <person name="Pukkila P.J."/>
        </authorList>
    </citation>
    <scope>NUCLEOTIDE SEQUENCE [LARGE SCALE GENOMIC DNA]</scope>
    <source>
        <strain evidence="2">Okayama-7 / 130 / ATCC MYA-4618 / FGSC 9003</strain>
    </source>
</reference>
<dbReference type="KEGG" id="cci:CC1G_09557"/>
<name>A8P957_COPC7</name>
<gene>
    <name evidence="1" type="ORF">CC1G_09557</name>
</gene>
<organism evidence="1 2">
    <name type="scientific">Coprinopsis cinerea (strain Okayama-7 / 130 / ATCC MYA-4618 / FGSC 9003)</name>
    <name type="common">Inky cap fungus</name>
    <name type="synonym">Hormographiella aspergillata</name>
    <dbReference type="NCBI Taxonomy" id="240176"/>
    <lineage>
        <taxon>Eukaryota</taxon>
        <taxon>Fungi</taxon>
        <taxon>Dikarya</taxon>
        <taxon>Basidiomycota</taxon>
        <taxon>Agaricomycotina</taxon>
        <taxon>Agaricomycetes</taxon>
        <taxon>Agaricomycetidae</taxon>
        <taxon>Agaricales</taxon>
        <taxon>Agaricineae</taxon>
        <taxon>Psathyrellaceae</taxon>
        <taxon>Coprinopsis</taxon>
    </lineage>
</organism>
<evidence type="ECO:0000313" key="2">
    <source>
        <dbReference type="Proteomes" id="UP000001861"/>
    </source>
</evidence>
<protein>
    <submittedName>
        <fullName evidence="1">Uncharacterized protein</fullName>
    </submittedName>
</protein>
<dbReference type="Proteomes" id="UP000001861">
    <property type="component" value="Unassembled WGS sequence"/>
</dbReference>
<dbReference type="OrthoDB" id="10561053at2759"/>